<gene>
    <name evidence="5" type="ORF">M6B38_226020</name>
</gene>
<accession>A0AAX6DV36</accession>
<evidence type="ECO:0000256" key="1">
    <source>
        <dbReference type="ARBA" id="ARBA00022771"/>
    </source>
</evidence>
<evidence type="ECO:0000313" key="6">
    <source>
        <dbReference type="Proteomes" id="UP001140949"/>
    </source>
</evidence>
<dbReference type="GO" id="GO:0003743">
    <property type="term" value="F:translation initiation factor activity"/>
    <property type="evidence" value="ECO:0007669"/>
    <property type="project" value="UniProtKB-KW"/>
</dbReference>
<keyword evidence="5" id="KW-0396">Initiation factor</keyword>
<dbReference type="Proteomes" id="UP001140949">
    <property type="component" value="Unassembled WGS sequence"/>
</dbReference>
<dbReference type="InterPro" id="IPR011011">
    <property type="entry name" value="Znf_FYVE_PHD"/>
</dbReference>
<keyword evidence="2" id="KW-0862">Zinc</keyword>
<evidence type="ECO:0000256" key="2">
    <source>
        <dbReference type="ARBA" id="ARBA00022833"/>
    </source>
</evidence>
<keyword evidence="1" id="KW-0479">Metal-binding</keyword>
<keyword evidence="1" id="KW-0863">Zinc-finger</keyword>
<feature type="compositionally biased region" description="Basic and acidic residues" evidence="4">
    <location>
        <begin position="257"/>
        <end position="275"/>
    </location>
</feature>
<feature type="region of interest" description="Disordered" evidence="4">
    <location>
        <begin position="218"/>
        <end position="238"/>
    </location>
</feature>
<organism evidence="5 6">
    <name type="scientific">Iris pallida</name>
    <name type="common">Sweet iris</name>
    <dbReference type="NCBI Taxonomy" id="29817"/>
    <lineage>
        <taxon>Eukaryota</taxon>
        <taxon>Viridiplantae</taxon>
        <taxon>Streptophyta</taxon>
        <taxon>Embryophyta</taxon>
        <taxon>Tracheophyta</taxon>
        <taxon>Spermatophyta</taxon>
        <taxon>Magnoliopsida</taxon>
        <taxon>Liliopsida</taxon>
        <taxon>Asparagales</taxon>
        <taxon>Iridaceae</taxon>
        <taxon>Iridoideae</taxon>
        <taxon>Irideae</taxon>
        <taxon>Iris</taxon>
    </lineage>
</organism>
<dbReference type="SUPFAM" id="SSF57903">
    <property type="entry name" value="FYVE/PHD zinc finger"/>
    <property type="match status" value="1"/>
</dbReference>
<keyword evidence="6" id="KW-1185">Reference proteome</keyword>
<protein>
    <submittedName>
        <fullName evidence="5">Translation initiation factor IF-2 isoform X1</fullName>
    </submittedName>
</protein>
<comment type="caution">
    <text evidence="5">The sequence shown here is derived from an EMBL/GenBank/DDBJ whole genome shotgun (WGS) entry which is preliminary data.</text>
</comment>
<dbReference type="EMBL" id="JANAVB010041816">
    <property type="protein sequence ID" value="KAJ6795697.1"/>
    <property type="molecule type" value="Genomic_DNA"/>
</dbReference>
<feature type="region of interest" description="Disordered" evidence="4">
    <location>
        <begin position="253"/>
        <end position="327"/>
    </location>
</feature>
<keyword evidence="5" id="KW-0648">Protein biosynthesis</keyword>
<dbReference type="GO" id="GO:0008270">
    <property type="term" value="F:zinc ion binding"/>
    <property type="evidence" value="ECO:0007669"/>
    <property type="project" value="UniProtKB-KW"/>
</dbReference>
<evidence type="ECO:0000256" key="3">
    <source>
        <dbReference type="SAM" id="Coils"/>
    </source>
</evidence>
<dbReference type="PANTHER" id="PTHR34451:SF7">
    <property type="entry name" value="PHD FINGER FAMILY PROTEIN"/>
    <property type="match status" value="1"/>
</dbReference>
<reference evidence="5" key="1">
    <citation type="journal article" date="2023" name="GigaByte">
        <title>Genome assembly of the bearded iris, Iris pallida Lam.</title>
        <authorList>
            <person name="Bruccoleri R.E."/>
            <person name="Oakeley E.J."/>
            <person name="Faust A.M.E."/>
            <person name="Altorfer M."/>
            <person name="Dessus-Babus S."/>
            <person name="Burckhardt D."/>
            <person name="Oertli M."/>
            <person name="Naumann U."/>
            <person name="Petersen F."/>
            <person name="Wong J."/>
        </authorList>
    </citation>
    <scope>NUCLEOTIDE SEQUENCE</scope>
    <source>
        <strain evidence="5">GSM-AAB239-AS_SAM_17_03QT</strain>
    </source>
</reference>
<feature type="compositionally biased region" description="Polar residues" evidence="4">
    <location>
        <begin position="303"/>
        <end position="327"/>
    </location>
</feature>
<evidence type="ECO:0000256" key="4">
    <source>
        <dbReference type="SAM" id="MobiDB-lite"/>
    </source>
</evidence>
<sequence>MTTTTTSTPAKPTAGCGGDGCLARDSCPLHFVRHRGVLCHLCTSCVLKYHPGSFCCLCFSVLDPSAVPPPSQPQPLVHCSKCTSVSHLSCLPSPDLSSRFVCPCCQHPDGFTFFERRQQIDLASARPLLAAARLAAGSMRLAAAAARAEAERKAKEAVVARKRAREMVERAIVVAISEREREREREKEKEMRESLAVTVAEQPKKKQQLAATTVVPLSAAGEATPTPTPARKNWRGHHHREVEKWMRFHEMGAQVDDEMKSSNKVRNVKEEEKGKKGTGSGSQVKKIEAGGSEKGPKLPPSIQDASSSGTNSRVILTGSTTTASLHS</sequence>
<dbReference type="AlphaFoldDB" id="A0AAX6DV36"/>
<keyword evidence="3" id="KW-0175">Coiled coil</keyword>
<evidence type="ECO:0000313" key="5">
    <source>
        <dbReference type="EMBL" id="KAJ6795697.1"/>
    </source>
</evidence>
<reference evidence="5" key="2">
    <citation type="submission" date="2023-04" db="EMBL/GenBank/DDBJ databases">
        <authorList>
            <person name="Bruccoleri R.E."/>
            <person name="Oakeley E.J."/>
            <person name="Faust A.-M."/>
            <person name="Dessus-Babus S."/>
            <person name="Altorfer M."/>
            <person name="Burckhardt D."/>
            <person name="Oertli M."/>
            <person name="Naumann U."/>
            <person name="Petersen F."/>
            <person name="Wong J."/>
        </authorList>
    </citation>
    <scope>NUCLEOTIDE SEQUENCE</scope>
    <source>
        <strain evidence="5">GSM-AAB239-AS_SAM_17_03QT</strain>
        <tissue evidence="5">Leaf</tissue>
    </source>
</reference>
<name>A0AAX6DV36_IRIPA</name>
<dbReference type="PANTHER" id="PTHR34451">
    <property type="entry name" value="PHD FINGER FAMILY PROTEIN"/>
    <property type="match status" value="1"/>
</dbReference>
<proteinExistence type="predicted"/>
<feature type="coiled-coil region" evidence="3">
    <location>
        <begin position="145"/>
        <end position="194"/>
    </location>
</feature>